<gene>
    <name evidence="2" type="primary">Acey_s0001.g166</name>
    <name evidence="2" type="ORF">Y032_0001g166</name>
</gene>
<dbReference type="Proteomes" id="UP000024635">
    <property type="component" value="Unassembled WGS sequence"/>
</dbReference>
<dbReference type="EMBL" id="JARK01001337">
    <property type="protein sequence ID" value="EYC33923.1"/>
    <property type="molecule type" value="Genomic_DNA"/>
</dbReference>
<accession>A0A016W4J1</accession>
<feature type="region of interest" description="Disordered" evidence="1">
    <location>
        <begin position="35"/>
        <end position="58"/>
    </location>
</feature>
<keyword evidence="3" id="KW-1185">Reference proteome</keyword>
<dbReference type="AlphaFoldDB" id="A0A016W4J1"/>
<proteinExistence type="predicted"/>
<evidence type="ECO:0000256" key="1">
    <source>
        <dbReference type="SAM" id="MobiDB-lite"/>
    </source>
</evidence>
<protein>
    <submittedName>
        <fullName evidence="2">Uncharacterized protein</fullName>
    </submittedName>
</protein>
<name>A0A016W4J1_9BILA</name>
<evidence type="ECO:0000313" key="2">
    <source>
        <dbReference type="EMBL" id="EYC33923.1"/>
    </source>
</evidence>
<sequence>MKNDMIRLSHAHKQTAAKNAGFRAEQLVVMIESISRRRRRSHEKSGGTDQEAEDARKQKVAVESIDQHSGCSILRRNLAEELTELTEVIRFGWDSRLEHTDDVDARSPGQHRLHDFWIRAEGSATENGCIQGYNLLNCRWICRKRC</sequence>
<organism evidence="2 3">
    <name type="scientific">Ancylostoma ceylanicum</name>
    <dbReference type="NCBI Taxonomy" id="53326"/>
    <lineage>
        <taxon>Eukaryota</taxon>
        <taxon>Metazoa</taxon>
        <taxon>Ecdysozoa</taxon>
        <taxon>Nematoda</taxon>
        <taxon>Chromadorea</taxon>
        <taxon>Rhabditida</taxon>
        <taxon>Rhabditina</taxon>
        <taxon>Rhabditomorpha</taxon>
        <taxon>Strongyloidea</taxon>
        <taxon>Ancylostomatidae</taxon>
        <taxon>Ancylostomatinae</taxon>
        <taxon>Ancylostoma</taxon>
    </lineage>
</organism>
<evidence type="ECO:0000313" key="3">
    <source>
        <dbReference type="Proteomes" id="UP000024635"/>
    </source>
</evidence>
<reference evidence="3" key="1">
    <citation type="journal article" date="2015" name="Nat. Genet.">
        <title>The genome and transcriptome of the zoonotic hookworm Ancylostoma ceylanicum identify infection-specific gene families.</title>
        <authorList>
            <person name="Schwarz E.M."/>
            <person name="Hu Y."/>
            <person name="Antoshechkin I."/>
            <person name="Miller M.M."/>
            <person name="Sternberg P.W."/>
            <person name="Aroian R.V."/>
        </authorList>
    </citation>
    <scope>NUCLEOTIDE SEQUENCE</scope>
    <source>
        <strain evidence="3">HY135</strain>
    </source>
</reference>
<comment type="caution">
    <text evidence="2">The sequence shown here is derived from an EMBL/GenBank/DDBJ whole genome shotgun (WGS) entry which is preliminary data.</text>
</comment>